<evidence type="ECO:0000313" key="3">
    <source>
        <dbReference type="Proteomes" id="UP000608071"/>
    </source>
</evidence>
<dbReference type="Gene3D" id="3.40.50.1820">
    <property type="entry name" value="alpha/beta hydrolase"/>
    <property type="match status" value="1"/>
</dbReference>
<evidence type="ECO:0000259" key="1">
    <source>
        <dbReference type="Pfam" id="PF00561"/>
    </source>
</evidence>
<keyword evidence="3" id="KW-1185">Reference proteome</keyword>
<dbReference type="SUPFAM" id="SSF53474">
    <property type="entry name" value="alpha/beta-Hydrolases"/>
    <property type="match status" value="1"/>
</dbReference>
<dbReference type="InterPro" id="IPR000073">
    <property type="entry name" value="AB_hydrolase_1"/>
</dbReference>
<dbReference type="InterPro" id="IPR050266">
    <property type="entry name" value="AB_hydrolase_sf"/>
</dbReference>
<dbReference type="InterPro" id="IPR029058">
    <property type="entry name" value="AB_hydrolase_fold"/>
</dbReference>
<protein>
    <submittedName>
        <fullName evidence="2">Alpha/beta hydrolase</fullName>
    </submittedName>
</protein>
<proteinExistence type="predicted"/>
<accession>A0ABR8SZT3</accession>
<dbReference type="Proteomes" id="UP000608071">
    <property type="component" value="Unassembled WGS sequence"/>
</dbReference>
<dbReference type="EMBL" id="JACSQL010000005">
    <property type="protein sequence ID" value="MBD7969024.1"/>
    <property type="molecule type" value="Genomic_DNA"/>
</dbReference>
<gene>
    <name evidence="2" type="ORF">H9647_13185</name>
</gene>
<dbReference type="PRINTS" id="PR00111">
    <property type="entry name" value="ABHYDROLASE"/>
</dbReference>
<evidence type="ECO:0000313" key="2">
    <source>
        <dbReference type="EMBL" id="MBD7969024.1"/>
    </source>
</evidence>
<sequence length="273" mass="31144">MYQKSENQTLSRKYFYSGPLRLSYLDYGGDGDHHLLMLHGHMGDAKTFSELAPRLARWRVLCLDQRGHGWSDHPPDGGYTREDYIQDIYRFIQSELHGQQVTILGHSIGGANAYQFAAQYPELVKALIIEDIGAVINSDMSFTKSLPNQSGSLKELRELLKKNGMNNIEYFMESIYENEIGWGLRADLKGIPISQQLLNGDWWEEWMSTVCPALLIHGGKSFVLDKDQAVLMAERRVNTKFTHFEECGHGVHLDDPVGFYETVVSFLEELSHK</sequence>
<dbReference type="PANTHER" id="PTHR43798">
    <property type="entry name" value="MONOACYLGLYCEROL LIPASE"/>
    <property type="match status" value="1"/>
</dbReference>
<dbReference type="Pfam" id="PF00561">
    <property type="entry name" value="Abhydrolase_1"/>
    <property type="match status" value="1"/>
</dbReference>
<keyword evidence="2" id="KW-0378">Hydrolase</keyword>
<dbReference type="GO" id="GO:0016787">
    <property type="term" value="F:hydrolase activity"/>
    <property type="evidence" value="ECO:0007669"/>
    <property type="project" value="UniProtKB-KW"/>
</dbReference>
<dbReference type="PANTHER" id="PTHR43798:SF33">
    <property type="entry name" value="HYDROLASE, PUTATIVE (AFU_ORTHOLOGUE AFUA_2G14860)-RELATED"/>
    <property type="match status" value="1"/>
</dbReference>
<comment type="caution">
    <text evidence="2">The sequence shown here is derived from an EMBL/GenBank/DDBJ whole genome shotgun (WGS) entry which is preliminary data.</text>
</comment>
<reference evidence="2 3" key="1">
    <citation type="submission" date="2020-08" db="EMBL/GenBank/DDBJ databases">
        <title>A Genomic Blueprint of the Chicken Gut Microbiome.</title>
        <authorList>
            <person name="Gilroy R."/>
            <person name="Ravi A."/>
            <person name="Getino M."/>
            <person name="Pursley I."/>
            <person name="Horton D.L."/>
            <person name="Alikhan N.-F."/>
            <person name="Baker D."/>
            <person name="Gharbi K."/>
            <person name="Hall N."/>
            <person name="Watson M."/>
            <person name="Adriaenssens E.M."/>
            <person name="Foster-Nyarko E."/>
            <person name="Jarju S."/>
            <person name="Secka A."/>
            <person name="Antonio M."/>
            <person name="Oren A."/>
            <person name="Chaudhuri R."/>
            <person name="La Ragione R.M."/>
            <person name="Hildebrand F."/>
            <person name="Pallen M.J."/>
        </authorList>
    </citation>
    <scope>NUCLEOTIDE SEQUENCE [LARGE SCALE GENOMIC DNA]</scope>
    <source>
        <strain evidence="2 3">Sa2BVA9</strain>
    </source>
</reference>
<feature type="domain" description="AB hydrolase-1" evidence="1">
    <location>
        <begin position="34"/>
        <end position="149"/>
    </location>
</feature>
<dbReference type="RefSeq" id="WP_191800627.1">
    <property type="nucleotide sequence ID" value="NZ_JACSQL010000005.1"/>
</dbReference>
<organism evidence="2 3">
    <name type="scientific">Paenibacillus gallinarum</name>
    <dbReference type="NCBI Taxonomy" id="2762232"/>
    <lineage>
        <taxon>Bacteria</taxon>
        <taxon>Bacillati</taxon>
        <taxon>Bacillota</taxon>
        <taxon>Bacilli</taxon>
        <taxon>Bacillales</taxon>
        <taxon>Paenibacillaceae</taxon>
        <taxon>Paenibacillus</taxon>
    </lineage>
</organism>
<name>A0ABR8SZT3_9BACL</name>